<sequence length="132" mass="14102">MANSLLTETAPATTAIPISTRSKQSNATQSLSFPRVSAFHRGSDQAPVPNLLYRRSLAFGLVGAVLGLNSAEKCASAAARRPPPPQPEEKKDPNVSGLTAKVLASKRRKEAMKENVAKLRKQGKPIITEPSE</sequence>
<dbReference type="GO" id="GO:0009543">
    <property type="term" value="C:chloroplast thylakoid lumen"/>
    <property type="evidence" value="ECO:0007669"/>
    <property type="project" value="EnsemblPlants"/>
</dbReference>
<dbReference type="AlphaFoldDB" id="A0A068UI91"/>
<dbReference type="PANTHER" id="PTHR37182:SF2">
    <property type="entry name" value="F24J8.11 PROTEIN"/>
    <property type="match status" value="1"/>
</dbReference>
<accession>A0A068UI91</accession>
<keyword evidence="3" id="KW-1185">Reference proteome</keyword>
<dbReference type="InParanoid" id="A0A068UI91"/>
<feature type="region of interest" description="Disordered" evidence="1">
    <location>
        <begin position="1"/>
        <end position="29"/>
    </location>
</feature>
<dbReference type="Proteomes" id="UP000295252">
    <property type="component" value="Chromosome V"/>
</dbReference>
<reference evidence="3" key="1">
    <citation type="journal article" date="2014" name="Science">
        <title>The coffee genome provides insight into the convergent evolution of caffeine biosynthesis.</title>
        <authorList>
            <person name="Denoeud F."/>
            <person name="Carretero-Paulet L."/>
            <person name="Dereeper A."/>
            <person name="Droc G."/>
            <person name="Guyot R."/>
            <person name="Pietrella M."/>
            <person name="Zheng C."/>
            <person name="Alberti A."/>
            <person name="Anthony F."/>
            <person name="Aprea G."/>
            <person name="Aury J.M."/>
            <person name="Bento P."/>
            <person name="Bernard M."/>
            <person name="Bocs S."/>
            <person name="Campa C."/>
            <person name="Cenci A."/>
            <person name="Combes M.C."/>
            <person name="Crouzillat D."/>
            <person name="Da Silva C."/>
            <person name="Daddiego L."/>
            <person name="De Bellis F."/>
            <person name="Dussert S."/>
            <person name="Garsmeur O."/>
            <person name="Gayraud T."/>
            <person name="Guignon V."/>
            <person name="Jahn K."/>
            <person name="Jamilloux V."/>
            <person name="Joet T."/>
            <person name="Labadie K."/>
            <person name="Lan T."/>
            <person name="Leclercq J."/>
            <person name="Lepelley M."/>
            <person name="Leroy T."/>
            <person name="Li L.T."/>
            <person name="Librado P."/>
            <person name="Lopez L."/>
            <person name="Munoz A."/>
            <person name="Noel B."/>
            <person name="Pallavicini A."/>
            <person name="Perrotta G."/>
            <person name="Poncet V."/>
            <person name="Pot D."/>
            <person name="Priyono X."/>
            <person name="Rigoreau M."/>
            <person name="Rouard M."/>
            <person name="Rozas J."/>
            <person name="Tranchant-Dubreuil C."/>
            <person name="VanBuren R."/>
            <person name="Zhang Q."/>
            <person name="Andrade A.C."/>
            <person name="Argout X."/>
            <person name="Bertrand B."/>
            <person name="de Kochko A."/>
            <person name="Graziosi G."/>
            <person name="Henry R.J."/>
            <person name="Jayarama X."/>
            <person name="Ming R."/>
            <person name="Nagai C."/>
            <person name="Rounsley S."/>
            <person name="Sankoff D."/>
            <person name="Giuliano G."/>
            <person name="Albert V.A."/>
            <person name="Wincker P."/>
            <person name="Lashermes P."/>
        </authorList>
    </citation>
    <scope>NUCLEOTIDE SEQUENCE [LARGE SCALE GENOMIC DNA]</scope>
    <source>
        <strain evidence="3">cv. DH200-94</strain>
    </source>
</reference>
<protein>
    <submittedName>
        <fullName evidence="2">Uncharacterized protein</fullName>
    </submittedName>
</protein>
<dbReference type="OrthoDB" id="785928at2759"/>
<evidence type="ECO:0000256" key="1">
    <source>
        <dbReference type="SAM" id="MobiDB-lite"/>
    </source>
</evidence>
<proteinExistence type="predicted"/>
<dbReference type="FunCoup" id="A0A068UI91">
    <property type="interactions" value="631"/>
</dbReference>
<name>A0A068UI91_COFCA</name>
<evidence type="ECO:0000313" key="2">
    <source>
        <dbReference type="EMBL" id="CDP08012.1"/>
    </source>
</evidence>
<dbReference type="EMBL" id="HG739114">
    <property type="protein sequence ID" value="CDP08012.1"/>
    <property type="molecule type" value="Genomic_DNA"/>
</dbReference>
<dbReference type="PANTHER" id="PTHR37182">
    <property type="entry name" value="F24J8.11 PROTEIN"/>
    <property type="match status" value="1"/>
</dbReference>
<dbReference type="Gramene" id="CDP08012">
    <property type="protein sequence ID" value="CDP08012"/>
    <property type="gene ID" value="GSCOC_T00026671001"/>
</dbReference>
<feature type="region of interest" description="Disordered" evidence="1">
    <location>
        <begin position="75"/>
        <end position="132"/>
    </location>
</feature>
<evidence type="ECO:0000313" key="3">
    <source>
        <dbReference type="Proteomes" id="UP000295252"/>
    </source>
</evidence>
<gene>
    <name evidence="2" type="ORF">GSCOC_T00026671001</name>
</gene>
<dbReference type="STRING" id="49390.A0A068UI91"/>
<dbReference type="OMA" id="HRRVFIW"/>
<feature type="compositionally biased region" description="Low complexity" evidence="1">
    <location>
        <begin position="1"/>
        <end position="20"/>
    </location>
</feature>
<organism evidence="2 3">
    <name type="scientific">Coffea canephora</name>
    <name type="common">Robusta coffee</name>
    <dbReference type="NCBI Taxonomy" id="49390"/>
    <lineage>
        <taxon>Eukaryota</taxon>
        <taxon>Viridiplantae</taxon>
        <taxon>Streptophyta</taxon>
        <taxon>Embryophyta</taxon>
        <taxon>Tracheophyta</taxon>
        <taxon>Spermatophyta</taxon>
        <taxon>Magnoliopsida</taxon>
        <taxon>eudicotyledons</taxon>
        <taxon>Gunneridae</taxon>
        <taxon>Pentapetalae</taxon>
        <taxon>asterids</taxon>
        <taxon>lamiids</taxon>
        <taxon>Gentianales</taxon>
        <taxon>Rubiaceae</taxon>
        <taxon>Ixoroideae</taxon>
        <taxon>Gardenieae complex</taxon>
        <taxon>Bertiereae - Coffeeae clade</taxon>
        <taxon>Coffeeae</taxon>
        <taxon>Coffea</taxon>
    </lineage>
</organism>